<dbReference type="AlphaFoldDB" id="A0AAV4W578"/>
<protein>
    <submittedName>
        <fullName evidence="2">Uncharacterized protein</fullName>
    </submittedName>
</protein>
<evidence type="ECO:0000313" key="3">
    <source>
        <dbReference type="Proteomes" id="UP001054945"/>
    </source>
</evidence>
<sequence>PINKHCSLPPRANGDVSAGGCLPCEPGGTAVGTRRASNEEAVPSEEGVEMTSGFQT</sequence>
<reference evidence="2 3" key="1">
    <citation type="submission" date="2021-06" db="EMBL/GenBank/DDBJ databases">
        <title>Caerostris extrusa draft genome.</title>
        <authorList>
            <person name="Kono N."/>
            <person name="Arakawa K."/>
        </authorList>
    </citation>
    <scope>NUCLEOTIDE SEQUENCE [LARGE SCALE GENOMIC DNA]</scope>
</reference>
<feature type="non-terminal residue" evidence="2">
    <location>
        <position position="1"/>
    </location>
</feature>
<feature type="region of interest" description="Disordered" evidence="1">
    <location>
        <begin position="31"/>
        <end position="56"/>
    </location>
</feature>
<evidence type="ECO:0000313" key="2">
    <source>
        <dbReference type="EMBL" id="GIY77887.1"/>
    </source>
</evidence>
<evidence type="ECO:0000256" key="1">
    <source>
        <dbReference type="SAM" id="MobiDB-lite"/>
    </source>
</evidence>
<dbReference type="EMBL" id="BPLR01015693">
    <property type="protein sequence ID" value="GIY77887.1"/>
    <property type="molecule type" value="Genomic_DNA"/>
</dbReference>
<gene>
    <name evidence="2" type="ORF">CEXT_728751</name>
</gene>
<name>A0AAV4W578_CAEEX</name>
<keyword evidence="3" id="KW-1185">Reference proteome</keyword>
<comment type="caution">
    <text evidence="2">The sequence shown here is derived from an EMBL/GenBank/DDBJ whole genome shotgun (WGS) entry which is preliminary data.</text>
</comment>
<dbReference type="Proteomes" id="UP001054945">
    <property type="component" value="Unassembled WGS sequence"/>
</dbReference>
<organism evidence="2 3">
    <name type="scientific">Caerostris extrusa</name>
    <name type="common">Bark spider</name>
    <name type="synonym">Caerostris bankana</name>
    <dbReference type="NCBI Taxonomy" id="172846"/>
    <lineage>
        <taxon>Eukaryota</taxon>
        <taxon>Metazoa</taxon>
        <taxon>Ecdysozoa</taxon>
        <taxon>Arthropoda</taxon>
        <taxon>Chelicerata</taxon>
        <taxon>Arachnida</taxon>
        <taxon>Araneae</taxon>
        <taxon>Araneomorphae</taxon>
        <taxon>Entelegynae</taxon>
        <taxon>Araneoidea</taxon>
        <taxon>Araneidae</taxon>
        <taxon>Caerostris</taxon>
    </lineage>
</organism>
<proteinExistence type="predicted"/>
<accession>A0AAV4W578</accession>